<sequence length="422" mass="49075">MRNRRNYLFIIAALPPAIVACYIFLLGLNIPFWDQWDFLSQLLKIQDTGISFEQLISQHNEHRPFFPRIIWIGLAQLTQYNVNAELWINFFFALITLVFFIWQSKKIWSRLDVSPDIWTIPLIVLVVFNLGQWESWLIGFQTIMYLGMLSVVIGFFLLAKQASPLSFYGAIALGFVANYSMANGLFYWICGFFILLQFEDRALRLLRLVAWSIFSLISVTFFFHGWQTKSHLDFSYILTHLDSWGIWILNFLGAPIFTHWHIAWLFGVFGLIFYLVVPLKLSRGQRLIVSPYFAIAIFLILTAFAVSSGRFSEDKPSYSVISRYLTMTSWFWAALIALFPLVEFHYKRWIYIALTASLAALMVGGGWVGYENRYLPVLPAYESAKNNLKIKDTDLGRLYPDQNKTEILLKKLKDQKLSLYAE</sequence>
<keyword evidence="1" id="KW-1133">Transmembrane helix</keyword>
<protein>
    <recommendedName>
        <fullName evidence="4">Glucosyltransferase GtrII-like protein</fullName>
    </recommendedName>
</protein>
<feature type="transmembrane region" description="Helical" evidence="1">
    <location>
        <begin position="171"/>
        <end position="196"/>
    </location>
</feature>
<proteinExistence type="predicted"/>
<organism evidence="2 3">
    <name type="scientific">Thiobaca trueperi</name>
    <dbReference type="NCBI Taxonomy" id="127458"/>
    <lineage>
        <taxon>Bacteria</taxon>
        <taxon>Pseudomonadati</taxon>
        <taxon>Pseudomonadota</taxon>
        <taxon>Gammaproteobacteria</taxon>
        <taxon>Chromatiales</taxon>
        <taxon>Chromatiaceae</taxon>
        <taxon>Thiobaca</taxon>
    </lineage>
</organism>
<comment type="caution">
    <text evidence="2">The sequence shown here is derived from an EMBL/GenBank/DDBJ whole genome shotgun (WGS) entry which is preliminary data.</text>
</comment>
<feature type="transmembrane region" description="Helical" evidence="1">
    <location>
        <begin position="138"/>
        <end position="159"/>
    </location>
</feature>
<feature type="transmembrane region" description="Helical" evidence="1">
    <location>
        <begin position="321"/>
        <end position="342"/>
    </location>
</feature>
<feature type="transmembrane region" description="Helical" evidence="1">
    <location>
        <begin position="208"/>
        <end position="226"/>
    </location>
</feature>
<dbReference type="AlphaFoldDB" id="A0A4R3N2K6"/>
<evidence type="ECO:0000313" key="2">
    <source>
        <dbReference type="EMBL" id="TCT22186.1"/>
    </source>
</evidence>
<gene>
    <name evidence="2" type="ORF">EDC35_103285</name>
</gene>
<accession>A0A4R3N2K6</accession>
<dbReference type="EMBL" id="SMAO01000003">
    <property type="protein sequence ID" value="TCT22186.1"/>
    <property type="molecule type" value="Genomic_DNA"/>
</dbReference>
<feature type="transmembrane region" description="Helical" evidence="1">
    <location>
        <begin position="7"/>
        <end position="33"/>
    </location>
</feature>
<keyword evidence="3" id="KW-1185">Reference proteome</keyword>
<dbReference type="OrthoDB" id="177982at2"/>
<evidence type="ECO:0000256" key="1">
    <source>
        <dbReference type="SAM" id="Phobius"/>
    </source>
</evidence>
<feature type="transmembrane region" description="Helical" evidence="1">
    <location>
        <begin position="349"/>
        <end position="370"/>
    </location>
</feature>
<name>A0A4R3N2K6_9GAMM</name>
<feature type="transmembrane region" description="Helical" evidence="1">
    <location>
        <begin position="258"/>
        <end position="277"/>
    </location>
</feature>
<dbReference type="PROSITE" id="PS51257">
    <property type="entry name" value="PROKAR_LIPOPROTEIN"/>
    <property type="match status" value="1"/>
</dbReference>
<reference evidence="2 3" key="1">
    <citation type="submission" date="2019-03" db="EMBL/GenBank/DDBJ databases">
        <title>Genomic Encyclopedia of Type Strains, Phase IV (KMG-IV): sequencing the most valuable type-strain genomes for metagenomic binning, comparative biology and taxonomic classification.</title>
        <authorList>
            <person name="Goeker M."/>
        </authorList>
    </citation>
    <scope>NUCLEOTIDE SEQUENCE [LARGE SCALE GENOMIC DNA]</scope>
    <source>
        <strain evidence="2 3">DSM 13587</strain>
    </source>
</reference>
<dbReference type="Proteomes" id="UP000295717">
    <property type="component" value="Unassembled WGS sequence"/>
</dbReference>
<keyword evidence="1" id="KW-0812">Transmembrane</keyword>
<feature type="transmembrane region" description="Helical" evidence="1">
    <location>
        <begin position="86"/>
        <end position="103"/>
    </location>
</feature>
<feature type="transmembrane region" description="Helical" evidence="1">
    <location>
        <begin position="289"/>
        <end position="309"/>
    </location>
</feature>
<evidence type="ECO:0000313" key="3">
    <source>
        <dbReference type="Proteomes" id="UP000295717"/>
    </source>
</evidence>
<dbReference type="RefSeq" id="WP_132976584.1">
    <property type="nucleotide sequence ID" value="NZ_SMAO01000003.1"/>
</dbReference>
<evidence type="ECO:0008006" key="4">
    <source>
        <dbReference type="Google" id="ProtNLM"/>
    </source>
</evidence>
<keyword evidence="1" id="KW-0472">Membrane</keyword>